<dbReference type="InterPro" id="IPR050250">
    <property type="entry name" value="Macrolide_Exporter_MacB"/>
</dbReference>
<feature type="transmembrane region" description="Helical" evidence="7">
    <location>
        <begin position="295"/>
        <end position="315"/>
    </location>
</feature>
<name>A0A4Q1CCN6_9BACT</name>
<evidence type="ECO:0000259" key="8">
    <source>
        <dbReference type="Pfam" id="PF02687"/>
    </source>
</evidence>
<evidence type="ECO:0000313" key="10">
    <source>
        <dbReference type="EMBL" id="RXK56726.1"/>
    </source>
</evidence>
<keyword evidence="11" id="KW-1185">Reference proteome</keyword>
<dbReference type="PANTHER" id="PTHR30572:SF4">
    <property type="entry name" value="ABC TRANSPORTER PERMEASE YTRF"/>
    <property type="match status" value="1"/>
</dbReference>
<feature type="domain" description="ABC3 transporter permease C-terminal" evidence="8">
    <location>
        <begin position="300"/>
        <end position="417"/>
    </location>
</feature>
<dbReference type="OrthoDB" id="182582at2"/>
<feature type="transmembrane region" description="Helical" evidence="7">
    <location>
        <begin position="349"/>
        <end position="370"/>
    </location>
</feature>
<protein>
    <submittedName>
        <fullName evidence="10">ABC transporter permease</fullName>
    </submittedName>
</protein>
<keyword evidence="2" id="KW-1003">Cell membrane</keyword>
<feature type="domain" description="MacB-like periplasmic core" evidence="9">
    <location>
        <begin position="446"/>
        <end position="632"/>
    </location>
</feature>
<dbReference type="Pfam" id="PF02687">
    <property type="entry name" value="FtsX"/>
    <property type="match status" value="2"/>
</dbReference>
<keyword evidence="5 7" id="KW-0472">Membrane</keyword>
<reference evidence="10 11" key="1">
    <citation type="submission" date="2019-01" db="EMBL/GenBank/DDBJ databases">
        <title>Lacunisphaera sp. strain TWA-58.</title>
        <authorList>
            <person name="Chen W.-M."/>
        </authorList>
    </citation>
    <scope>NUCLEOTIDE SEQUENCE [LARGE SCALE GENOMIC DNA]</scope>
    <source>
        <strain evidence="10 11">TWA-58</strain>
    </source>
</reference>
<keyword evidence="3 7" id="KW-0812">Transmembrane</keyword>
<feature type="domain" description="ABC3 transporter permease C-terminal" evidence="8">
    <location>
        <begin position="711"/>
        <end position="824"/>
    </location>
</feature>
<dbReference type="InterPro" id="IPR025857">
    <property type="entry name" value="MacB_PCD"/>
</dbReference>
<evidence type="ECO:0000259" key="9">
    <source>
        <dbReference type="Pfam" id="PF12704"/>
    </source>
</evidence>
<comment type="caution">
    <text evidence="10">The sequence shown here is derived from an EMBL/GenBank/DDBJ whole genome shotgun (WGS) entry which is preliminary data.</text>
</comment>
<gene>
    <name evidence="10" type="ORF">ESB00_12910</name>
</gene>
<dbReference type="AlphaFoldDB" id="A0A4Q1CCN6"/>
<evidence type="ECO:0000256" key="3">
    <source>
        <dbReference type="ARBA" id="ARBA00022692"/>
    </source>
</evidence>
<evidence type="ECO:0000256" key="1">
    <source>
        <dbReference type="ARBA" id="ARBA00004651"/>
    </source>
</evidence>
<evidence type="ECO:0000256" key="6">
    <source>
        <dbReference type="ARBA" id="ARBA00038076"/>
    </source>
</evidence>
<evidence type="ECO:0000256" key="5">
    <source>
        <dbReference type="ARBA" id="ARBA00023136"/>
    </source>
</evidence>
<proteinExistence type="inferred from homology"/>
<comment type="subcellular location">
    <subcellularLocation>
        <location evidence="1">Cell membrane</location>
        <topology evidence="1">Multi-pass membrane protein</topology>
    </subcellularLocation>
</comment>
<feature type="domain" description="MacB-like periplasmic core" evidence="9">
    <location>
        <begin position="36"/>
        <end position="253"/>
    </location>
</feature>
<feature type="transmembrane region" description="Helical" evidence="7">
    <location>
        <begin position="390"/>
        <end position="414"/>
    </location>
</feature>
<feature type="transmembrane region" description="Helical" evidence="7">
    <location>
        <begin position="37"/>
        <end position="61"/>
    </location>
</feature>
<dbReference type="PANTHER" id="PTHR30572">
    <property type="entry name" value="MEMBRANE COMPONENT OF TRANSPORTER-RELATED"/>
    <property type="match status" value="1"/>
</dbReference>
<dbReference type="EMBL" id="SDHX01000001">
    <property type="protein sequence ID" value="RXK56726.1"/>
    <property type="molecule type" value="Genomic_DNA"/>
</dbReference>
<dbReference type="GO" id="GO:0022857">
    <property type="term" value="F:transmembrane transporter activity"/>
    <property type="evidence" value="ECO:0007669"/>
    <property type="project" value="TreeGrafter"/>
</dbReference>
<dbReference type="InterPro" id="IPR017800">
    <property type="entry name" value="ADOP"/>
</dbReference>
<sequence>MSLPPDSVPTSTGMLTGVAGDLRHATRLLWKAKGLTATTLLTLALCIGATTAIFSTVYSLMLKPLPFSEPEGIVELYTSAKKAGLDKMPANVPFYLDYGKNASSYEMIALWTFQQQMVGEEQNPVRLDMARATAEIFPILRVQPLLGEFFTKEQNKPGADKVVVLTQTFWRTQYAEDPEIVGKEMRIGNETFKIIGVAPRVFEAWDARIKYVTPLSWQPQQENPQGRYGVGIQLFGRLKPGVTAGQADAEAKTLEQRYVEASPPGVKQFSERSGMTMNVGGVQEQRVQPVRTTLLILQGVVAFVLLIGCVNVANLQLVRANSRQSELAIRSALGAGRGLIARQLMLESVLLTAMGAVLGIALAWAALRGSNFYLAKMLPLSLPATLDYRVLGFAIALTVAIGLLIGLIPVFHILRTNLAEIIQSSSRSASSGRGVRALSSVLVVVQVAVALMLLTGAGLLIHSFSKALAVSPGFDPKGVVTARIIIPQAHRATAESADKFQERLRQSLQELPGVTSVALSGSTPFQGGLPINAFTLEQDTLPPGSPQPGAFRVQVTPGYAETLGLKVLEGRFYTEADRDPKQRVFVVDESFARKFFAGKSAIGGRFAFGPRPEKPEDWPTIIGVVRDIPHNGVEEKSGNPFIYQVVPQGARPGGATMFVRTSRPPEELIPVLRAKMKELDPTIFLYDVGSMEKVVGASFDNRRAVMLLLAAFAGLALFLSALGIYGVLAYDVSQRTREIGVRGAIGASQSQIVGLILTQGLWKAGLGVVIGLVGSFLLSRYMTSMLFGVQPTDPMVYGVVALVLILVALLASYLPARRAAKIDPLVALRDE</sequence>
<dbReference type="RefSeq" id="WP_129048092.1">
    <property type="nucleotide sequence ID" value="NZ_SDHX01000001.1"/>
</dbReference>
<evidence type="ECO:0000313" key="11">
    <source>
        <dbReference type="Proteomes" id="UP000290218"/>
    </source>
</evidence>
<feature type="transmembrane region" description="Helical" evidence="7">
    <location>
        <begin position="704"/>
        <end position="728"/>
    </location>
</feature>
<dbReference type="NCBIfam" id="TIGR03434">
    <property type="entry name" value="ADOP"/>
    <property type="match status" value="1"/>
</dbReference>
<dbReference type="InterPro" id="IPR003838">
    <property type="entry name" value="ABC3_permease_C"/>
</dbReference>
<dbReference type="Proteomes" id="UP000290218">
    <property type="component" value="Unassembled WGS sequence"/>
</dbReference>
<feature type="transmembrane region" description="Helical" evidence="7">
    <location>
        <begin position="435"/>
        <end position="461"/>
    </location>
</feature>
<dbReference type="GO" id="GO:0005886">
    <property type="term" value="C:plasma membrane"/>
    <property type="evidence" value="ECO:0007669"/>
    <property type="project" value="UniProtKB-SubCell"/>
</dbReference>
<feature type="transmembrane region" description="Helical" evidence="7">
    <location>
        <begin position="795"/>
        <end position="814"/>
    </location>
</feature>
<evidence type="ECO:0000256" key="7">
    <source>
        <dbReference type="SAM" id="Phobius"/>
    </source>
</evidence>
<keyword evidence="4 7" id="KW-1133">Transmembrane helix</keyword>
<accession>A0A4Q1CCN6</accession>
<dbReference type="Pfam" id="PF12704">
    <property type="entry name" value="MacB_PCD"/>
    <property type="match status" value="2"/>
</dbReference>
<evidence type="ECO:0000256" key="4">
    <source>
        <dbReference type="ARBA" id="ARBA00022989"/>
    </source>
</evidence>
<evidence type="ECO:0000256" key="2">
    <source>
        <dbReference type="ARBA" id="ARBA00022475"/>
    </source>
</evidence>
<comment type="similarity">
    <text evidence="6">Belongs to the ABC-4 integral membrane protein family.</text>
</comment>
<organism evidence="10 11">
    <name type="scientific">Oleiharenicola lentus</name>
    <dbReference type="NCBI Taxonomy" id="2508720"/>
    <lineage>
        <taxon>Bacteria</taxon>
        <taxon>Pseudomonadati</taxon>
        <taxon>Verrucomicrobiota</taxon>
        <taxon>Opitutia</taxon>
        <taxon>Opitutales</taxon>
        <taxon>Opitutaceae</taxon>
        <taxon>Oleiharenicola</taxon>
    </lineage>
</organism>